<gene>
    <name evidence="3" type="ORF">PG997_001030</name>
</gene>
<feature type="region of interest" description="Disordered" evidence="1">
    <location>
        <begin position="357"/>
        <end position="410"/>
    </location>
</feature>
<organism evidence="3 4">
    <name type="scientific">Apiospora hydei</name>
    <dbReference type="NCBI Taxonomy" id="1337664"/>
    <lineage>
        <taxon>Eukaryota</taxon>
        <taxon>Fungi</taxon>
        <taxon>Dikarya</taxon>
        <taxon>Ascomycota</taxon>
        <taxon>Pezizomycotina</taxon>
        <taxon>Sordariomycetes</taxon>
        <taxon>Xylariomycetidae</taxon>
        <taxon>Amphisphaeriales</taxon>
        <taxon>Apiosporaceae</taxon>
        <taxon>Apiospora</taxon>
    </lineage>
</organism>
<dbReference type="PANTHER" id="PTHR21310:SF56">
    <property type="entry name" value="AMINOGLYCOSIDE PHOSPHOTRANSFERASE DOMAIN-CONTAINING PROTEIN"/>
    <property type="match status" value="1"/>
</dbReference>
<sequence>MNQSTSKMPLEAAPTDVTPARSRNLRTSICSIDSQKFVPCDESEVSFAAEEETIDRITTLCKQLWPSVEHDSIDVQYLDEGTYNQLFVISCADAAGQLPDVVLRLPWDDDSITRTVAILEYLNEFTDLKVPKVITWDATEDNALNHDYVILSRIPGRTLQSVLGDLSQEQKVSIAKELASLYLQMESITSPIAGRIKAHGEIPPGGDANHNVFIQPFGTEYLEIPNNPVDWNNKENGILPIERLRHDPPNLSITEVMLPIYQRRIYGALNRRTPNEYLLGRFGPLQKMVQGMVDNDLFKPENDYICLQHPDFFPRNIMVDFQPDPVITGIIDWDNANFSPRFAARVPPRWLWQTGWGVNEDEDKDNEDGENNDDGNEESEDDDECSQCGGHYDWNEEPLDAQGNEPTTPEDAEIKRAFEEAVGENWVWEATSPWFPLARRLLQFSRRILYTEQDDDNIDEWKRRWDALFPDTPCSYGYLGDLETNSDTAETTEHPEGDDNDDEDKDTIEAEALSWQMAHIGSSL</sequence>
<dbReference type="Pfam" id="PF01636">
    <property type="entry name" value="APH"/>
    <property type="match status" value="1"/>
</dbReference>
<feature type="region of interest" description="Disordered" evidence="1">
    <location>
        <begin position="481"/>
        <end position="506"/>
    </location>
</feature>
<evidence type="ECO:0000313" key="3">
    <source>
        <dbReference type="EMBL" id="KAK8094345.1"/>
    </source>
</evidence>
<keyword evidence="4" id="KW-1185">Reference proteome</keyword>
<evidence type="ECO:0000313" key="4">
    <source>
        <dbReference type="Proteomes" id="UP001433268"/>
    </source>
</evidence>
<dbReference type="Proteomes" id="UP001433268">
    <property type="component" value="Unassembled WGS sequence"/>
</dbReference>
<name>A0ABR1XCB6_9PEZI</name>
<dbReference type="RefSeq" id="XP_066675118.1">
    <property type="nucleotide sequence ID" value="XM_066805345.1"/>
</dbReference>
<evidence type="ECO:0000256" key="1">
    <source>
        <dbReference type="SAM" id="MobiDB-lite"/>
    </source>
</evidence>
<dbReference type="InterPro" id="IPR002575">
    <property type="entry name" value="Aminoglycoside_PTrfase"/>
</dbReference>
<comment type="caution">
    <text evidence="3">The sequence shown here is derived from an EMBL/GenBank/DDBJ whole genome shotgun (WGS) entry which is preliminary data.</text>
</comment>
<protein>
    <submittedName>
        <fullName evidence="3">APH-domain-containing protein</fullName>
    </submittedName>
</protein>
<evidence type="ECO:0000259" key="2">
    <source>
        <dbReference type="Pfam" id="PF01636"/>
    </source>
</evidence>
<dbReference type="InterPro" id="IPR011009">
    <property type="entry name" value="Kinase-like_dom_sf"/>
</dbReference>
<dbReference type="SUPFAM" id="SSF56112">
    <property type="entry name" value="Protein kinase-like (PK-like)"/>
    <property type="match status" value="1"/>
</dbReference>
<dbReference type="PANTHER" id="PTHR21310">
    <property type="entry name" value="AMINOGLYCOSIDE PHOSPHOTRANSFERASE-RELATED-RELATED"/>
    <property type="match status" value="1"/>
</dbReference>
<dbReference type="InterPro" id="IPR051678">
    <property type="entry name" value="AGP_Transferase"/>
</dbReference>
<feature type="domain" description="Aminoglycoside phosphotransferase" evidence="2">
    <location>
        <begin position="100"/>
        <end position="341"/>
    </location>
</feature>
<dbReference type="EMBL" id="JAQQWN010000002">
    <property type="protein sequence ID" value="KAK8094345.1"/>
    <property type="molecule type" value="Genomic_DNA"/>
</dbReference>
<reference evidence="3 4" key="1">
    <citation type="submission" date="2023-01" db="EMBL/GenBank/DDBJ databases">
        <title>Analysis of 21 Apiospora genomes using comparative genomics revels a genus with tremendous synthesis potential of carbohydrate active enzymes and secondary metabolites.</title>
        <authorList>
            <person name="Sorensen T."/>
        </authorList>
    </citation>
    <scope>NUCLEOTIDE SEQUENCE [LARGE SCALE GENOMIC DNA]</scope>
    <source>
        <strain evidence="3 4">CBS 114990</strain>
    </source>
</reference>
<dbReference type="GeneID" id="92038405"/>
<proteinExistence type="predicted"/>
<feature type="compositionally biased region" description="Acidic residues" evidence="1">
    <location>
        <begin position="359"/>
        <end position="385"/>
    </location>
</feature>
<accession>A0ABR1XCB6</accession>